<dbReference type="OrthoDB" id="9992747at2759"/>
<dbReference type="InterPro" id="IPR006035">
    <property type="entry name" value="Ureohydrolase"/>
</dbReference>
<dbReference type="AlphaFoldDB" id="W7TKG8"/>
<evidence type="ECO:0000256" key="10">
    <source>
        <dbReference type="RuleBase" id="RU003684"/>
    </source>
</evidence>
<keyword evidence="6 10" id="KW-0378">Hydrolase</keyword>
<dbReference type="EMBL" id="AZIL01001411">
    <property type="protein sequence ID" value="EWM23963.1"/>
    <property type="molecule type" value="Genomic_DNA"/>
</dbReference>
<dbReference type="GO" id="GO:0006525">
    <property type="term" value="P:arginine metabolic process"/>
    <property type="evidence" value="ECO:0007669"/>
    <property type="project" value="UniProtKB-KW"/>
</dbReference>
<comment type="cofactor">
    <cofactor evidence="11">
        <name>Mn(2+)</name>
        <dbReference type="ChEBI" id="CHEBI:29035"/>
    </cofactor>
    <text evidence="11">Binds 2 manganese ions per subunit.</text>
</comment>
<dbReference type="Gene3D" id="3.40.800.10">
    <property type="entry name" value="Ureohydrolase domain"/>
    <property type="match status" value="1"/>
</dbReference>
<comment type="similarity">
    <text evidence="9 10">Belongs to the arginase family.</text>
</comment>
<dbReference type="CDD" id="cd09989">
    <property type="entry name" value="Arginase"/>
    <property type="match status" value="1"/>
</dbReference>
<dbReference type="SUPFAM" id="SSF52768">
    <property type="entry name" value="Arginase/deacetylase"/>
    <property type="match status" value="1"/>
</dbReference>
<dbReference type="NCBIfam" id="TIGR01229">
    <property type="entry name" value="rocF_arginase"/>
    <property type="match status" value="1"/>
</dbReference>
<dbReference type="PROSITE" id="PS01053">
    <property type="entry name" value="ARGINASE_1"/>
    <property type="match status" value="1"/>
</dbReference>
<evidence type="ECO:0000256" key="5">
    <source>
        <dbReference type="ARBA" id="ARBA00022723"/>
    </source>
</evidence>
<evidence type="ECO:0000256" key="8">
    <source>
        <dbReference type="ARBA" id="ARBA00047391"/>
    </source>
</evidence>
<keyword evidence="4 11" id="KW-0056">Arginine metabolism</keyword>
<evidence type="ECO:0000313" key="13">
    <source>
        <dbReference type="Proteomes" id="UP000019335"/>
    </source>
</evidence>
<dbReference type="GO" id="GO:0005634">
    <property type="term" value="C:nucleus"/>
    <property type="evidence" value="ECO:0007669"/>
    <property type="project" value="TreeGrafter"/>
</dbReference>
<dbReference type="PANTHER" id="PTHR43782">
    <property type="entry name" value="ARGINASE"/>
    <property type="match status" value="1"/>
</dbReference>
<evidence type="ECO:0000256" key="9">
    <source>
        <dbReference type="PROSITE-ProRule" id="PRU00742"/>
    </source>
</evidence>
<comment type="catalytic activity">
    <reaction evidence="8 11">
        <text>L-arginine + H2O = urea + L-ornithine</text>
        <dbReference type="Rhea" id="RHEA:20569"/>
        <dbReference type="ChEBI" id="CHEBI:15377"/>
        <dbReference type="ChEBI" id="CHEBI:16199"/>
        <dbReference type="ChEBI" id="CHEBI:32682"/>
        <dbReference type="ChEBI" id="CHEBI:46911"/>
        <dbReference type="EC" id="3.5.3.1"/>
    </reaction>
</comment>
<dbReference type="Pfam" id="PF00491">
    <property type="entry name" value="Arginase"/>
    <property type="match status" value="1"/>
</dbReference>
<evidence type="ECO:0000256" key="1">
    <source>
        <dbReference type="ARBA" id="ARBA00005098"/>
    </source>
</evidence>
<dbReference type="GO" id="GO:0005829">
    <property type="term" value="C:cytosol"/>
    <property type="evidence" value="ECO:0007669"/>
    <property type="project" value="TreeGrafter"/>
</dbReference>
<protein>
    <recommendedName>
        <fullName evidence="3 11">Arginase</fullName>
        <ecNumber evidence="2 11">3.5.3.1</ecNumber>
    </recommendedName>
</protein>
<dbReference type="GO" id="GO:0004053">
    <property type="term" value="F:arginase activity"/>
    <property type="evidence" value="ECO:0007669"/>
    <property type="project" value="UniProtKB-EC"/>
</dbReference>
<evidence type="ECO:0000256" key="4">
    <source>
        <dbReference type="ARBA" id="ARBA00022503"/>
    </source>
</evidence>
<dbReference type="Proteomes" id="UP000019335">
    <property type="component" value="Chromosome 15"/>
</dbReference>
<dbReference type="PANTHER" id="PTHR43782:SF3">
    <property type="entry name" value="ARGINASE"/>
    <property type="match status" value="1"/>
</dbReference>
<keyword evidence="5 11" id="KW-0479">Metal-binding</keyword>
<dbReference type="EC" id="3.5.3.1" evidence="2 11"/>
<evidence type="ECO:0000256" key="6">
    <source>
        <dbReference type="ARBA" id="ARBA00022801"/>
    </source>
</evidence>
<dbReference type="GO" id="GO:0000050">
    <property type="term" value="P:urea cycle"/>
    <property type="evidence" value="ECO:0007669"/>
    <property type="project" value="UniProtKB-UniPathway"/>
</dbReference>
<dbReference type="InterPro" id="IPR023696">
    <property type="entry name" value="Ureohydrolase_dom_sf"/>
</dbReference>
<keyword evidence="7 11" id="KW-0464">Manganese</keyword>
<accession>W7TKG8</accession>
<dbReference type="InterPro" id="IPR020855">
    <property type="entry name" value="Ureohydrolase_Mn_BS"/>
</dbReference>
<organism evidence="12 13">
    <name type="scientific">Nannochloropsis gaditana</name>
    <dbReference type="NCBI Taxonomy" id="72520"/>
    <lineage>
        <taxon>Eukaryota</taxon>
        <taxon>Sar</taxon>
        <taxon>Stramenopiles</taxon>
        <taxon>Ochrophyta</taxon>
        <taxon>Eustigmatophyceae</taxon>
        <taxon>Eustigmatales</taxon>
        <taxon>Monodopsidaceae</taxon>
        <taxon>Nannochloropsis</taxon>
    </lineage>
</organism>
<evidence type="ECO:0000256" key="7">
    <source>
        <dbReference type="ARBA" id="ARBA00023211"/>
    </source>
</evidence>
<keyword evidence="13" id="KW-1185">Reference proteome</keyword>
<name>W7TKG8_9STRA</name>
<proteinExistence type="inferred from homology"/>
<evidence type="ECO:0000256" key="3">
    <source>
        <dbReference type="ARBA" id="ARBA00018123"/>
    </source>
</evidence>
<dbReference type="InterPro" id="IPR014033">
    <property type="entry name" value="Arginase"/>
</dbReference>
<dbReference type="GO" id="GO:0030145">
    <property type="term" value="F:manganese ion binding"/>
    <property type="evidence" value="ECO:0007669"/>
    <property type="project" value="TreeGrafter"/>
</dbReference>
<reference evidence="12 13" key="1">
    <citation type="journal article" date="2014" name="Mol. Plant">
        <title>Chromosome Scale Genome Assembly and Transcriptome Profiling of Nannochloropsis gaditana in Nitrogen Depletion.</title>
        <authorList>
            <person name="Corteggiani Carpinelli E."/>
            <person name="Telatin A."/>
            <person name="Vitulo N."/>
            <person name="Forcato C."/>
            <person name="D'Angelo M."/>
            <person name="Schiavon R."/>
            <person name="Vezzi A."/>
            <person name="Giacometti G.M."/>
            <person name="Morosinotto T."/>
            <person name="Valle G."/>
        </authorList>
    </citation>
    <scope>NUCLEOTIDE SEQUENCE [LARGE SCALE GENOMIC DNA]</scope>
    <source>
        <strain evidence="12 13">B-31</strain>
    </source>
</reference>
<evidence type="ECO:0000256" key="2">
    <source>
        <dbReference type="ARBA" id="ARBA00012168"/>
    </source>
</evidence>
<evidence type="ECO:0000256" key="11">
    <source>
        <dbReference type="RuleBase" id="RU361159"/>
    </source>
</evidence>
<comment type="pathway">
    <text evidence="1">Nitrogen metabolism; urea cycle; L-ornithine and urea from L-arginine: step 1/1.</text>
</comment>
<comment type="caution">
    <text evidence="12">The sequence shown here is derived from an EMBL/GenBank/DDBJ whole genome shotgun (WGS) entry which is preliminary data.</text>
</comment>
<dbReference type="PRINTS" id="PR00116">
    <property type="entry name" value="ARGINASE"/>
</dbReference>
<dbReference type="UniPathway" id="UPA00158">
    <property type="reaction ID" value="UER00270"/>
</dbReference>
<evidence type="ECO:0000313" key="12">
    <source>
        <dbReference type="EMBL" id="EWM23963.1"/>
    </source>
</evidence>
<dbReference type="FunFam" id="3.40.800.10:FF:000012">
    <property type="entry name" value="Arginase"/>
    <property type="match status" value="1"/>
</dbReference>
<dbReference type="PROSITE" id="PS51409">
    <property type="entry name" value="ARGINASE_2"/>
    <property type="match status" value="1"/>
</dbReference>
<gene>
    <name evidence="12" type="ORF">Naga_100027g42</name>
</gene>
<sequence length="368" mass="40493">MVLRGRSETLMPQVQHFLTRRISARPILSWRLLATVSGPRPLPATLFSRYVVEPRKVTIVGAPLADGQPLLGVDRGPTFIRKRGLVQRLERDAWRVEDLGDLDFEMRSGLGRQEDFAEGAAHGSTKRAKMVGHANRILYEVTHEHARQDKLVLTLGGDHSIGVGSVAGALKGRPETAIIWVDAHADINSRNTSESGHLHGMVLSFLMNLDNSRNMKGFHWLNDESIPVLLPTRLVYVGLRDLDKGEKAFIRSLGIKAYTMHEVDKFGIGKIMEMVLDHILGRTDRPLHLSFDIDAVDPLYAPSTGTRVAGGLSYREAYYICEEVAHSGCLASMDLVEVNPTLTMAGGDERTVDMAVGLISSATGNSIL</sequence>